<accession>A0AAW1QTC9</accession>
<organism evidence="12 13">
    <name type="scientific">[Myrmecia] bisecta</name>
    <dbReference type="NCBI Taxonomy" id="41462"/>
    <lineage>
        <taxon>Eukaryota</taxon>
        <taxon>Viridiplantae</taxon>
        <taxon>Chlorophyta</taxon>
        <taxon>core chlorophytes</taxon>
        <taxon>Trebouxiophyceae</taxon>
        <taxon>Trebouxiales</taxon>
        <taxon>Trebouxiaceae</taxon>
        <taxon>Myrmecia</taxon>
    </lineage>
</organism>
<evidence type="ECO:0000256" key="4">
    <source>
        <dbReference type="ARBA" id="ARBA00022737"/>
    </source>
</evidence>
<dbReference type="InterPro" id="IPR012677">
    <property type="entry name" value="Nucleotide-bd_a/b_plait_sf"/>
</dbReference>
<dbReference type="SMART" id="SM00361">
    <property type="entry name" value="RRM_1"/>
    <property type="match status" value="3"/>
</dbReference>
<comment type="similarity">
    <text evidence="2 9">Belongs to the splicing factor SR family.</text>
</comment>
<comment type="caution">
    <text evidence="12">The sequence shown here is derived from an EMBL/GenBank/DDBJ whole genome shotgun (WGS) entry which is preliminary data.</text>
</comment>
<feature type="domain" description="RRM" evidence="11">
    <location>
        <begin position="254"/>
        <end position="332"/>
    </location>
</feature>
<dbReference type="InterPro" id="IPR035979">
    <property type="entry name" value="RBD_domain_sf"/>
</dbReference>
<keyword evidence="13" id="KW-1185">Reference proteome</keyword>
<dbReference type="Proteomes" id="UP001489004">
    <property type="component" value="Unassembled WGS sequence"/>
</dbReference>
<evidence type="ECO:0000256" key="10">
    <source>
        <dbReference type="SAM" id="MobiDB-lite"/>
    </source>
</evidence>
<keyword evidence="5 8" id="KW-0694">RNA-binding</keyword>
<dbReference type="GO" id="GO:0006397">
    <property type="term" value="P:mRNA processing"/>
    <property type="evidence" value="ECO:0007669"/>
    <property type="project" value="UniProtKB-KW"/>
</dbReference>
<dbReference type="GO" id="GO:0005634">
    <property type="term" value="C:nucleus"/>
    <property type="evidence" value="ECO:0007669"/>
    <property type="project" value="UniProtKB-SubCell"/>
</dbReference>
<name>A0AAW1QTC9_9CHLO</name>
<dbReference type="CDD" id="cd12230">
    <property type="entry name" value="RRM1_U2AF65"/>
    <property type="match status" value="1"/>
</dbReference>
<dbReference type="Gene3D" id="3.30.70.330">
    <property type="match status" value="3"/>
</dbReference>
<keyword evidence="3 9" id="KW-0507">mRNA processing</keyword>
<sequence>MAQSASFWKVDEDRGDRRDKDRDRKKSRRSRSRSRDRDGKHRSSHRSRSRSGSPPARRRRERKSGFDVAPAGGVVPGMLPGALPAGVPGSAVVSGFSAPLMGAPTLGMGVLPGGIQPPSQQATRHARRVYVGGLPPTGNEQNIATFFSNALAAVGGTTAGPGPCVVNVYINYEKKFAFVEFRTVEETSNAMALDGIMFEGVSVRVRRPNDYNPAMASALGPSVPNPALNLAAIGLTPGGGGGGLGGVQMLDAAERVFVGGLPYYLSEEQCRELLGSFGAIKSFDLVKDRETGNSKGYGFVVYGDPNVTDIACAGLNGMRMGERTLTVRRATESKPPDGAGTTAASGMMYGGAAAAPPANASRIVKLEEAVTPDELANDEEYQEIMEDMRDECSKYGQVNRIVIPRPAPPGQPPPLGVGKVIIEFQEPGPAMQARNAMHGRKFGGRTVIATFLTEEQYAGGQFE</sequence>
<dbReference type="EMBL" id="JALJOR010000002">
    <property type="protein sequence ID" value="KAK9824357.1"/>
    <property type="molecule type" value="Genomic_DNA"/>
</dbReference>
<dbReference type="Pfam" id="PF00076">
    <property type="entry name" value="RRM_1"/>
    <property type="match status" value="1"/>
</dbReference>
<comment type="function">
    <text evidence="9">Necessary for the splicing of pre-mRNA.</text>
</comment>
<evidence type="ECO:0000256" key="2">
    <source>
        <dbReference type="ARBA" id="ARBA00010269"/>
    </source>
</evidence>
<evidence type="ECO:0000313" key="12">
    <source>
        <dbReference type="EMBL" id="KAK9824357.1"/>
    </source>
</evidence>
<dbReference type="GO" id="GO:0003723">
    <property type="term" value="F:RNA binding"/>
    <property type="evidence" value="ECO:0007669"/>
    <property type="project" value="UniProtKB-UniRule"/>
</dbReference>
<reference evidence="12 13" key="1">
    <citation type="journal article" date="2024" name="Nat. Commun.">
        <title>Phylogenomics reveals the evolutionary origins of lichenization in chlorophyte algae.</title>
        <authorList>
            <person name="Puginier C."/>
            <person name="Libourel C."/>
            <person name="Otte J."/>
            <person name="Skaloud P."/>
            <person name="Haon M."/>
            <person name="Grisel S."/>
            <person name="Petersen M."/>
            <person name="Berrin J.G."/>
            <person name="Delaux P.M."/>
            <person name="Dal Grande F."/>
            <person name="Keller J."/>
        </authorList>
    </citation>
    <scope>NUCLEOTIDE SEQUENCE [LARGE SCALE GENOMIC DNA]</scope>
    <source>
        <strain evidence="12 13">SAG 2043</strain>
    </source>
</reference>
<dbReference type="CDD" id="cd12231">
    <property type="entry name" value="RRM2_U2AF65"/>
    <property type="match status" value="1"/>
</dbReference>
<dbReference type="PROSITE" id="PS50102">
    <property type="entry name" value="RRM"/>
    <property type="match status" value="2"/>
</dbReference>
<evidence type="ECO:0000256" key="6">
    <source>
        <dbReference type="ARBA" id="ARBA00023187"/>
    </source>
</evidence>
<dbReference type="CDD" id="cd12232">
    <property type="entry name" value="RRM3_U2AF65"/>
    <property type="match status" value="1"/>
</dbReference>
<dbReference type="GO" id="GO:0008380">
    <property type="term" value="P:RNA splicing"/>
    <property type="evidence" value="ECO:0007669"/>
    <property type="project" value="UniProtKB-KW"/>
</dbReference>
<evidence type="ECO:0000256" key="9">
    <source>
        <dbReference type="RuleBase" id="RU364135"/>
    </source>
</evidence>
<dbReference type="AlphaFoldDB" id="A0AAW1QTC9"/>
<evidence type="ECO:0000256" key="7">
    <source>
        <dbReference type="ARBA" id="ARBA00023242"/>
    </source>
</evidence>
<evidence type="ECO:0000259" key="11">
    <source>
        <dbReference type="PROSITE" id="PS50102"/>
    </source>
</evidence>
<gene>
    <name evidence="12" type="ORF">WJX72_009674</name>
</gene>
<dbReference type="FunFam" id="3.30.70.330:FF:000097">
    <property type="entry name" value="U2 snRNP auxiliary factor large subunit"/>
    <property type="match status" value="1"/>
</dbReference>
<keyword evidence="4" id="KW-0677">Repeat</keyword>
<evidence type="ECO:0000256" key="8">
    <source>
        <dbReference type="PROSITE-ProRule" id="PRU00176"/>
    </source>
</evidence>
<dbReference type="SUPFAM" id="SSF54928">
    <property type="entry name" value="RNA-binding domain, RBD"/>
    <property type="match status" value="2"/>
</dbReference>
<dbReference type="InterPro" id="IPR006529">
    <property type="entry name" value="U2AF_lg"/>
</dbReference>
<evidence type="ECO:0000256" key="1">
    <source>
        <dbReference type="ARBA" id="ARBA00004123"/>
    </source>
</evidence>
<dbReference type="NCBIfam" id="TIGR01642">
    <property type="entry name" value="U2AF_lg"/>
    <property type="match status" value="1"/>
</dbReference>
<evidence type="ECO:0000313" key="13">
    <source>
        <dbReference type="Proteomes" id="UP001489004"/>
    </source>
</evidence>
<dbReference type="PANTHER" id="PTHR23139">
    <property type="entry name" value="RNA-BINDING PROTEIN"/>
    <property type="match status" value="1"/>
</dbReference>
<dbReference type="InterPro" id="IPR003954">
    <property type="entry name" value="RRM_euk-type"/>
</dbReference>
<feature type="region of interest" description="Disordered" evidence="10">
    <location>
        <begin position="1"/>
        <end position="74"/>
    </location>
</feature>
<dbReference type="FunFam" id="3.30.70.330:FF:000057">
    <property type="entry name" value="U2 snRNP auxiliary factor large subunit"/>
    <property type="match status" value="1"/>
</dbReference>
<dbReference type="InterPro" id="IPR000504">
    <property type="entry name" value="RRM_dom"/>
</dbReference>
<comment type="subcellular location">
    <subcellularLocation>
        <location evidence="1 9">Nucleus</location>
    </subcellularLocation>
</comment>
<feature type="compositionally biased region" description="Basic and acidic residues" evidence="10">
    <location>
        <begin position="9"/>
        <end position="24"/>
    </location>
</feature>
<proteinExistence type="inferred from homology"/>
<dbReference type="FunFam" id="3.30.70.330:FF:000568">
    <property type="entry name" value="U2 snRNP auxiliary factor large subunit"/>
    <property type="match status" value="1"/>
</dbReference>
<keyword evidence="6 9" id="KW-0508">mRNA splicing</keyword>
<feature type="domain" description="RRM" evidence="11">
    <location>
        <begin position="127"/>
        <end position="210"/>
    </location>
</feature>
<evidence type="ECO:0000256" key="3">
    <source>
        <dbReference type="ARBA" id="ARBA00022664"/>
    </source>
</evidence>
<evidence type="ECO:0000256" key="5">
    <source>
        <dbReference type="ARBA" id="ARBA00022884"/>
    </source>
</evidence>
<keyword evidence="7 9" id="KW-0539">Nucleus</keyword>
<dbReference type="SMART" id="SM00360">
    <property type="entry name" value="RRM"/>
    <property type="match status" value="3"/>
</dbReference>
<protein>
    <recommendedName>
        <fullName evidence="9">Splicing factor U2af large subunit</fullName>
    </recommendedName>
    <alternativeName>
        <fullName evidence="9">U2 auxiliary factor 65 kDa subunit</fullName>
    </alternativeName>
    <alternativeName>
        <fullName evidence="9">U2 small nuclear ribonucleoprotein auxiliary factor large subunit (U2 snRNP auxiliary factor large subunit)</fullName>
    </alternativeName>
</protein>